<evidence type="ECO:0000313" key="3">
    <source>
        <dbReference type="Proteomes" id="UP000237271"/>
    </source>
</evidence>
<organism evidence="2 3">
    <name type="scientific">Phytophthora palmivora</name>
    <dbReference type="NCBI Taxonomy" id="4796"/>
    <lineage>
        <taxon>Eukaryota</taxon>
        <taxon>Sar</taxon>
        <taxon>Stramenopiles</taxon>
        <taxon>Oomycota</taxon>
        <taxon>Peronosporomycetes</taxon>
        <taxon>Peronosporales</taxon>
        <taxon>Peronosporaceae</taxon>
        <taxon>Phytophthora</taxon>
    </lineage>
</organism>
<name>A0A2P4YL33_9STRA</name>
<dbReference type="EMBL" id="NCKW01001985">
    <property type="protein sequence ID" value="POM78506.1"/>
    <property type="molecule type" value="Genomic_DNA"/>
</dbReference>
<accession>A0A2P4YL33</accession>
<feature type="transmembrane region" description="Helical" evidence="1">
    <location>
        <begin position="85"/>
        <end position="106"/>
    </location>
</feature>
<sequence>MIQALRTSVGSDGHTVGDTCIDLYAERVMIPRISLLSLLAGLSVLTLLLIRHRKRRTRQLAKLLPQKLVVESSPMSNDHTTWKRWFACFLATTVAWITIFLCTFHSSTALTSTSMSAAQARPRIVFSFTTTTRGIGEMQPTVDALVHQEGDGFDVVYVIVPRVYRDKVVPIPSWLVDEKTLNRTEFHGITFATGTSPYHDKLRLIVLDTDFGPASKVLGTLLVEQDPETIIVYGDDDRLYPPQLCERALHYTHKYPNDAIAVLGGWISAEDGLYCGRSLAVGVNSVSFVGGAGGVAVKRKFFGMEEATMPAFEVANMSKACFLGDDYYLSHLLSRNGVRRRLVSDSCWNIEALTEAFSHGGLSYAPSEHPGGANVEHYQQCIRELGKDQDLSHDGEFGSLYMFLFSRTWGIFQGLKNLYFGGTFVSLRLAICVLFLTTPCLIQNVIAMKGELRIYKEPNFKRLRRIVGVSMGNRCYDMPCADLSGAISSARWMGLPTTESALPDGQVKVAFYVGNNCTGKVVVLNTNIGMVSNFADFGTDNATTSFAVLETSMTMQHPTADICKW</sequence>
<proteinExistence type="predicted"/>
<keyword evidence="1" id="KW-0472">Membrane</keyword>
<feature type="transmembrane region" description="Helical" evidence="1">
    <location>
        <begin position="425"/>
        <end position="446"/>
    </location>
</feature>
<keyword evidence="1" id="KW-0812">Transmembrane</keyword>
<gene>
    <name evidence="2" type="ORF">PHPALM_3960</name>
</gene>
<comment type="caution">
    <text evidence="2">The sequence shown here is derived from an EMBL/GenBank/DDBJ whole genome shotgun (WGS) entry which is preliminary data.</text>
</comment>
<protein>
    <submittedName>
        <fullName evidence="2">Uncharacterized protein</fullName>
    </submittedName>
</protein>
<evidence type="ECO:0000256" key="1">
    <source>
        <dbReference type="SAM" id="Phobius"/>
    </source>
</evidence>
<dbReference type="AlphaFoldDB" id="A0A2P4YL33"/>
<dbReference type="OrthoDB" id="414863at2759"/>
<evidence type="ECO:0000313" key="2">
    <source>
        <dbReference type="EMBL" id="POM78506.1"/>
    </source>
</evidence>
<dbReference type="Proteomes" id="UP000237271">
    <property type="component" value="Unassembled WGS sequence"/>
</dbReference>
<keyword evidence="3" id="KW-1185">Reference proteome</keyword>
<reference evidence="2 3" key="1">
    <citation type="journal article" date="2017" name="Genome Biol. Evol.">
        <title>Phytophthora megakarya and P. palmivora, closely related causal agents of cacao black pod rot, underwent increases in genome sizes and gene numbers by different mechanisms.</title>
        <authorList>
            <person name="Ali S.S."/>
            <person name="Shao J."/>
            <person name="Lary D.J."/>
            <person name="Kronmiller B."/>
            <person name="Shen D."/>
            <person name="Strem M.D."/>
            <person name="Amoako-Attah I."/>
            <person name="Akrofi A.Y."/>
            <person name="Begoude B.A."/>
            <person name="Ten Hoopen G.M."/>
            <person name="Coulibaly K."/>
            <person name="Kebe B.I."/>
            <person name="Melnick R.L."/>
            <person name="Guiltinan M.J."/>
            <person name="Tyler B.M."/>
            <person name="Meinhardt L.W."/>
            <person name="Bailey B.A."/>
        </authorList>
    </citation>
    <scope>NUCLEOTIDE SEQUENCE [LARGE SCALE GENOMIC DNA]</scope>
    <source>
        <strain evidence="3">sbr112.9</strain>
    </source>
</reference>
<keyword evidence="1" id="KW-1133">Transmembrane helix</keyword>
<feature type="transmembrane region" description="Helical" evidence="1">
    <location>
        <begin position="33"/>
        <end position="50"/>
    </location>
</feature>